<protein>
    <recommendedName>
        <fullName evidence="3">Lipoprotein</fullName>
    </recommendedName>
</protein>
<dbReference type="PROSITE" id="PS51257">
    <property type="entry name" value="PROKAR_LIPOPROTEIN"/>
    <property type="match status" value="1"/>
</dbReference>
<evidence type="ECO:0000313" key="1">
    <source>
        <dbReference type="EMBL" id="MBZ5710658.1"/>
    </source>
</evidence>
<proteinExistence type="predicted"/>
<name>A0ABS7TR04_9BACT</name>
<reference evidence="1" key="1">
    <citation type="submission" date="2021-08" db="EMBL/GenBank/DDBJ databases">
        <authorList>
            <person name="Stevens D.C."/>
        </authorList>
    </citation>
    <scope>NUCLEOTIDE SEQUENCE</scope>
    <source>
        <strain evidence="1">DSM 53165</strain>
    </source>
</reference>
<evidence type="ECO:0008006" key="3">
    <source>
        <dbReference type="Google" id="ProtNLM"/>
    </source>
</evidence>
<organism evidence="1 2">
    <name type="scientific">Nannocystis pusilla</name>
    <dbReference type="NCBI Taxonomy" id="889268"/>
    <lineage>
        <taxon>Bacteria</taxon>
        <taxon>Pseudomonadati</taxon>
        <taxon>Myxococcota</taxon>
        <taxon>Polyangia</taxon>
        <taxon>Nannocystales</taxon>
        <taxon>Nannocystaceae</taxon>
        <taxon>Nannocystis</taxon>
    </lineage>
</organism>
<dbReference type="RefSeq" id="WP_224192428.1">
    <property type="nucleotide sequence ID" value="NZ_JAIRAU010000019.1"/>
</dbReference>
<sequence length="119" mass="12729">MSARPCAAAPPRRRRRAALVAGLCAVVACGPEPAEPSGESGEPDEPVTERACPVIARTRLVAAPDEFAPELDAYYSLYVFGDDPLFSFDARDDRCTGDAGHARSVHHRQAARLPRGVPC</sequence>
<gene>
    <name evidence="1" type="ORF">K7C98_15460</name>
</gene>
<accession>A0ABS7TR04</accession>
<dbReference type="EMBL" id="JAIRAU010000019">
    <property type="protein sequence ID" value="MBZ5710658.1"/>
    <property type="molecule type" value="Genomic_DNA"/>
</dbReference>
<comment type="caution">
    <text evidence="1">The sequence shown here is derived from an EMBL/GenBank/DDBJ whole genome shotgun (WGS) entry which is preliminary data.</text>
</comment>
<evidence type="ECO:0000313" key="2">
    <source>
        <dbReference type="Proteomes" id="UP001139031"/>
    </source>
</evidence>
<dbReference type="Proteomes" id="UP001139031">
    <property type="component" value="Unassembled WGS sequence"/>
</dbReference>
<keyword evidence="2" id="KW-1185">Reference proteome</keyword>